<feature type="region of interest" description="Disordered" evidence="1">
    <location>
        <begin position="1"/>
        <end position="25"/>
    </location>
</feature>
<evidence type="ECO:0000256" key="1">
    <source>
        <dbReference type="SAM" id="MobiDB-lite"/>
    </source>
</evidence>
<reference evidence="3 4" key="1">
    <citation type="submission" date="2017-06" db="EMBL/GenBank/DDBJ databases">
        <authorList>
            <person name="Kim H.J."/>
            <person name="Triplett B.A."/>
        </authorList>
    </citation>
    <scope>NUCLEOTIDE SEQUENCE [LARGE SCALE GENOMIC DNA]</scope>
    <source>
        <strain evidence="3 4">CGMCC 4.1858</strain>
    </source>
</reference>
<sequence>MSEDTPVPEQDTPVPDGPPVRPPRKRGRTTLLIACAAVLGVLAGAGAGYQIQYDRPETPLPPLAQHKLVQPKGAAPAAKPLTAAEDTLVTSDGDLRKLLLKRPKGAKDWTVPYGEDGWVSLYDYADTFKDPGWIFGDLLNGDFRRLAAATWKTGSGSSTTTTEIRLVQFRDEYMAVTPLELEGQQEYMPTKKYAGYAGSAIPGTRDGRVWVYSEEKAGYLPVHMARALARKGNVMIDIWMSSGRPISESTIKAVAKRQWERM</sequence>
<name>A0A239MJ25_9ACTN</name>
<dbReference type="OrthoDB" id="3852193at2"/>
<dbReference type="AlphaFoldDB" id="A0A239MJ25"/>
<evidence type="ECO:0000313" key="4">
    <source>
        <dbReference type="Proteomes" id="UP000198280"/>
    </source>
</evidence>
<gene>
    <name evidence="3" type="ORF">SAMN05216252_124125</name>
</gene>
<evidence type="ECO:0000256" key="2">
    <source>
        <dbReference type="SAM" id="Phobius"/>
    </source>
</evidence>
<accession>A0A239MJ25</accession>
<organism evidence="3 4">
    <name type="scientific">Actinacidiphila glaucinigra</name>
    <dbReference type="NCBI Taxonomy" id="235986"/>
    <lineage>
        <taxon>Bacteria</taxon>
        <taxon>Bacillati</taxon>
        <taxon>Actinomycetota</taxon>
        <taxon>Actinomycetes</taxon>
        <taxon>Kitasatosporales</taxon>
        <taxon>Streptomycetaceae</taxon>
        <taxon>Actinacidiphila</taxon>
    </lineage>
</organism>
<protein>
    <submittedName>
        <fullName evidence="3">Uncharacterized protein</fullName>
    </submittedName>
</protein>
<keyword evidence="2" id="KW-0472">Membrane</keyword>
<dbReference type="Proteomes" id="UP000198280">
    <property type="component" value="Unassembled WGS sequence"/>
</dbReference>
<keyword evidence="4" id="KW-1185">Reference proteome</keyword>
<dbReference type="RefSeq" id="WP_143681700.1">
    <property type="nucleotide sequence ID" value="NZ_FZOF01000024.1"/>
</dbReference>
<proteinExistence type="predicted"/>
<keyword evidence="2" id="KW-0812">Transmembrane</keyword>
<evidence type="ECO:0000313" key="3">
    <source>
        <dbReference type="EMBL" id="SNT42263.1"/>
    </source>
</evidence>
<dbReference type="EMBL" id="FZOF01000024">
    <property type="protein sequence ID" value="SNT42263.1"/>
    <property type="molecule type" value="Genomic_DNA"/>
</dbReference>
<feature type="transmembrane region" description="Helical" evidence="2">
    <location>
        <begin position="31"/>
        <end position="51"/>
    </location>
</feature>
<keyword evidence="2" id="KW-1133">Transmembrane helix</keyword>